<feature type="transmembrane region" description="Helical" evidence="1">
    <location>
        <begin position="136"/>
        <end position="158"/>
    </location>
</feature>
<proteinExistence type="predicted"/>
<gene>
    <name evidence="2" type="ORF">IM720_16925</name>
</gene>
<dbReference type="RefSeq" id="WP_102623371.1">
    <property type="nucleotide sequence ID" value="NZ_CP063233.1"/>
</dbReference>
<dbReference type="AlphaFoldDB" id="A0A7M2IYN3"/>
<dbReference type="Proteomes" id="UP000593833">
    <property type="component" value="Chromosome"/>
</dbReference>
<feature type="transmembrane region" description="Helical" evidence="1">
    <location>
        <begin position="102"/>
        <end position="124"/>
    </location>
</feature>
<evidence type="ECO:0000313" key="3">
    <source>
        <dbReference type="Proteomes" id="UP000593833"/>
    </source>
</evidence>
<feature type="transmembrane region" description="Helical" evidence="1">
    <location>
        <begin position="7"/>
        <end position="27"/>
    </location>
</feature>
<accession>A0A7M2IYN3</accession>
<name>A0A7M2IYN3_PSEFL</name>
<evidence type="ECO:0000313" key="2">
    <source>
        <dbReference type="EMBL" id="QOU02415.1"/>
    </source>
</evidence>
<keyword evidence="1" id="KW-0472">Membrane</keyword>
<reference evidence="2 3" key="1">
    <citation type="submission" date="2020-10" db="EMBL/GenBank/DDBJ databases">
        <title>Complete genome sequence of a novel Pseudomonas fluorescens strain isolated from the flower of kumarahou (Pomaderris kumeraho).</title>
        <authorList>
            <person name="Summers M.C."/>
            <person name="Nowak V."/>
            <person name="Fairhurst M.J."/>
            <person name="Owen J.G."/>
            <person name="Gerth M.L."/>
            <person name="Patrick W.M."/>
        </authorList>
    </citation>
    <scope>NUCLEOTIDE SEQUENCE [LARGE SCALE GENOMIC DNA]</scope>
    <source>
        <strain evidence="2 3">KF1</strain>
    </source>
</reference>
<keyword evidence="1" id="KW-0812">Transmembrane</keyword>
<sequence length="167" mass="19048">MQLKKTNILIPALIGLSVSLTFLYVQLNLFDVVVWNYNVCHMLFGFTFPFFLSYLAIPPGKVEQIRLREVFNRIMSVPAHAWPLAGVRTMWRSIVRDFKEGLPWSPLMGVAFTLFFALGNEVIVDPATNGIPFTSAYGNFVADVCGMMLFLLITYPFVKHSMRFERA</sequence>
<evidence type="ECO:0008006" key="4">
    <source>
        <dbReference type="Google" id="ProtNLM"/>
    </source>
</evidence>
<protein>
    <recommendedName>
        <fullName evidence="4">VanZ-like domain-containing protein</fullName>
    </recommendedName>
</protein>
<feature type="transmembrane region" description="Helical" evidence="1">
    <location>
        <begin position="33"/>
        <end position="57"/>
    </location>
</feature>
<evidence type="ECO:0000256" key="1">
    <source>
        <dbReference type="SAM" id="Phobius"/>
    </source>
</evidence>
<organism evidence="2 3">
    <name type="scientific">Pseudomonas fluorescens</name>
    <dbReference type="NCBI Taxonomy" id="294"/>
    <lineage>
        <taxon>Bacteria</taxon>
        <taxon>Pseudomonadati</taxon>
        <taxon>Pseudomonadota</taxon>
        <taxon>Gammaproteobacteria</taxon>
        <taxon>Pseudomonadales</taxon>
        <taxon>Pseudomonadaceae</taxon>
        <taxon>Pseudomonas</taxon>
    </lineage>
</organism>
<dbReference type="EMBL" id="CP063233">
    <property type="protein sequence ID" value="QOU02415.1"/>
    <property type="molecule type" value="Genomic_DNA"/>
</dbReference>
<keyword evidence="1" id="KW-1133">Transmembrane helix</keyword>